<sequence length="76" mass="9112">MALLQQYDERRRSGEEPISRDNLPMSEESSWRWALPNWRRSLWLKEDGGAVQPLRVAMVMALLYRAEKLFTFVENW</sequence>
<reference evidence="2" key="1">
    <citation type="submission" date="2020-06" db="EMBL/GenBank/DDBJ databases">
        <authorList>
            <person name="Li T."/>
            <person name="Hu X."/>
            <person name="Zhang T."/>
            <person name="Song X."/>
            <person name="Zhang H."/>
            <person name="Dai N."/>
            <person name="Sheng W."/>
            <person name="Hou X."/>
            <person name="Wei L."/>
        </authorList>
    </citation>
    <scope>NUCLEOTIDE SEQUENCE</scope>
    <source>
        <strain evidence="2">KEN1</strain>
        <tissue evidence="2">Leaf</tissue>
    </source>
</reference>
<evidence type="ECO:0000313" key="2">
    <source>
        <dbReference type="EMBL" id="KAL0449193.1"/>
    </source>
</evidence>
<dbReference type="EMBL" id="JACGWN010000005">
    <property type="protein sequence ID" value="KAL0449193.1"/>
    <property type="molecule type" value="Genomic_DNA"/>
</dbReference>
<evidence type="ECO:0000256" key="1">
    <source>
        <dbReference type="SAM" id="MobiDB-lite"/>
    </source>
</evidence>
<gene>
    <name evidence="2" type="ORF">Slati_1475700</name>
</gene>
<feature type="region of interest" description="Disordered" evidence="1">
    <location>
        <begin position="1"/>
        <end position="27"/>
    </location>
</feature>
<reference evidence="2" key="2">
    <citation type="journal article" date="2024" name="Plant">
        <title>Genomic evolution and insights into agronomic trait innovations of Sesamum species.</title>
        <authorList>
            <person name="Miao H."/>
            <person name="Wang L."/>
            <person name="Qu L."/>
            <person name="Liu H."/>
            <person name="Sun Y."/>
            <person name="Le M."/>
            <person name="Wang Q."/>
            <person name="Wei S."/>
            <person name="Zheng Y."/>
            <person name="Lin W."/>
            <person name="Duan Y."/>
            <person name="Cao H."/>
            <person name="Xiong S."/>
            <person name="Wang X."/>
            <person name="Wei L."/>
            <person name="Li C."/>
            <person name="Ma Q."/>
            <person name="Ju M."/>
            <person name="Zhao R."/>
            <person name="Li G."/>
            <person name="Mu C."/>
            <person name="Tian Q."/>
            <person name="Mei H."/>
            <person name="Zhang T."/>
            <person name="Gao T."/>
            <person name="Zhang H."/>
        </authorList>
    </citation>
    <scope>NUCLEOTIDE SEQUENCE</scope>
    <source>
        <strain evidence="2">KEN1</strain>
    </source>
</reference>
<dbReference type="AlphaFoldDB" id="A0AAW2X5S8"/>
<organism evidence="2">
    <name type="scientific">Sesamum latifolium</name>
    <dbReference type="NCBI Taxonomy" id="2727402"/>
    <lineage>
        <taxon>Eukaryota</taxon>
        <taxon>Viridiplantae</taxon>
        <taxon>Streptophyta</taxon>
        <taxon>Embryophyta</taxon>
        <taxon>Tracheophyta</taxon>
        <taxon>Spermatophyta</taxon>
        <taxon>Magnoliopsida</taxon>
        <taxon>eudicotyledons</taxon>
        <taxon>Gunneridae</taxon>
        <taxon>Pentapetalae</taxon>
        <taxon>asterids</taxon>
        <taxon>lamiids</taxon>
        <taxon>Lamiales</taxon>
        <taxon>Pedaliaceae</taxon>
        <taxon>Sesamum</taxon>
    </lineage>
</organism>
<comment type="caution">
    <text evidence="2">The sequence shown here is derived from an EMBL/GenBank/DDBJ whole genome shotgun (WGS) entry which is preliminary data.</text>
</comment>
<accession>A0AAW2X5S8</accession>
<name>A0AAW2X5S8_9LAMI</name>
<proteinExistence type="predicted"/>
<protein>
    <submittedName>
        <fullName evidence="2">Uncharacterized protein</fullName>
    </submittedName>
</protein>
<feature type="compositionally biased region" description="Basic and acidic residues" evidence="1">
    <location>
        <begin position="7"/>
        <end position="19"/>
    </location>
</feature>